<dbReference type="Ensembl" id="ENSCMIT00000001015.1">
    <property type="protein sequence ID" value="ENSCMIP00000000963.1"/>
    <property type="gene ID" value="ENSCMIG00000000658.1"/>
</dbReference>
<dbReference type="OMA" id="MTPVEKS"/>
<name>A0A4W3GCH3_CALMI</name>
<feature type="region of interest" description="Disordered" evidence="2">
    <location>
        <begin position="430"/>
        <end position="452"/>
    </location>
</feature>
<dbReference type="GO" id="GO:0005886">
    <property type="term" value="C:plasma membrane"/>
    <property type="evidence" value="ECO:0007669"/>
    <property type="project" value="TreeGrafter"/>
</dbReference>
<dbReference type="Proteomes" id="UP000314986">
    <property type="component" value="Unassembled WGS sequence"/>
</dbReference>
<dbReference type="InterPro" id="IPR026646">
    <property type="entry name" value="GPRIN2-like/GPRIN3"/>
</dbReference>
<proteinExistence type="predicted"/>
<dbReference type="GO" id="GO:0031175">
    <property type="term" value="P:neuron projection development"/>
    <property type="evidence" value="ECO:0007669"/>
    <property type="project" value="TreeGrafter"/>
</dbReference>
<protein>
    <recommendedName>
        <fullName evidence="3">G protein-regulated inducer of neurite outgrowth C-terminal domain-containing protein</fullName>
    </recommendedName>
</protein>
<organism evidence="4 5">
    <name type="scientific">Callorhinchus milii</name>
    <name type="common">Ghost shark</name>
    <dbReference type="NCBI Taxonomy" id="7868"/>
    <lineage>
        <taxon>Eukaryota</taxon>
        <taxon>Metazoa</taxon>
        <taxon>Chordata</taxon>
        <taxon>Craniata</taxon>
        <taxon>Vertebrata</taxon>
        <taxon>Chondrichthyes</taxon>
        <taxon>Holocephali</taxon>
        <taxon>Chimaeriformes</taxon>
        <taxon>Callorhinchidae</taxon>
        <taxon>Callorhinchus</taxon>
    </lineage>
</organism>
<accession>A0A4W3GCH3</accession>
<evidence type="ECO:0000259" key="3">
    <source>
        <dbReference type="Pfam" id="PF15235"/>
    </source>
</evidence>
<dbReference type="AlphaFoldDB" id="A0A4W3GCH3"/>
<reference evidence="4" key="5">
    <citation type="submission" date="2025-09" db="UniProtKB">
        <authorList>
            <consortium name="Ensembl"/>
        </authorList>
    </citation>
    <scope>IDENTIFICATION</scope>
</reference>
<dbReference type="InterPro" id="IPR032745">
    <property type="entry name" value="GRIN_C"/>
</dbReference>
<sequence>MGTIKNLSSFHFSVSDPTTMEGTCLSQSSSLIAPFSNPEMSDVKSASASNHQSPCPSLYTTSGLKEESNIHLVGGVSAPQPDSGQEIQCCRAAETAMDSSCEGTPNVCHLELGGTCGEMAEIKASCLAAMEKEVKVKKALRVNVGSLDLERDTALTECGQNVAMVGESSRSKSQEPPNTAEMSETAEMELSDQPSGNTTVIECLQQHKKENQVVGSTTCSTEEVTPAPTSQDTKVQVALRIQRKSIATSPMTPVDKGPMFPIPEVNLEDQGNGQPGKSFMNAAPSKTDVEMQVSIPAQSKSVATGPMTPVEKSPMLPIPEVNSGDQGAGQPVTCLMNTALSKRDVELQVSIPAHSNSVATDPMTPLERSPLFPIPEINLEDHGSGQPSKSLMNTATSKRDVEMQVSIPAQSKSVATGPMTPVEKSPLFPIPKNHLDNQSNGQPVTTPSRRDAEMQVSIPPLSKSVATDPMTPIEKSTMFPFPENHSENQDAGKSMTCLMSTAPSKRDVEMQVSIPALSTSVATGPMTPVEKSPLFPIPEVNLEGQGSGQPSKSLMNTAPLKRDVEMQVSIPPLSTSVATGPMTPVEKSPLFPIPEVNLEGQGSGQPSKSLMNTAPLKRDVEMQVSIPPLSTSVATGPMTPVEKSPLFPIPENHSEDQGTGKSGFMNSPSSTIVSRRDVEMQVFIPTQSNSVATDPMTPLEKSPLFPIPENYTEDQGIGESVTALSRRDIELRVSIPPQSKSVATDPMTPIEKSPMFPILKNYREDQGIGQSATALSRRDIELRVSIPPQSKSVATDPMTPLEKTSLVSLPEVHVEVREEEQQEPVREVQWDERGMTWDVYGASIDAEVLGLAIQKHLEKQIEEHGKQNTEMCENNKRDSMKGALRKEETKRRQSNVFQAVLHNIRSPQCCTRGSTTAE</sequence>
<reference evidence="5" key="3">
    <citation type="journal article" date="2014" name="Nature">
        <title>Elephant shark genome provides unique insights into gnathostome evolution.</title>
        <authorList>
            <consortium name="International Elephant Shark Genome Sequencing Consortium"/>
            <person name="Venkatesh B."/>
            <person name="Lee A.P."/>
            <person name="Ravi V."/>
            <person name="Maurya A.K."/>
            <person name="Lian M.M."/>
            <person name="Swann J.B."/>
            <person name="Ohta Y."/>
            <person name="Flajnik M.F."/>
            <person name="Sutoh Y."/>
            <person name="Kasahara M."/>
            <person name="Hoon S."/>
            <person name="Gangu V."/>
            <person name="Roy S.W."/>
            <person name="Irimia M."/>
            <person name="Korzh V."/>
            <person name="Kondrychyn I."/>
            <person name="Lim Z.W."/>
            <person name="Tay B.H."/>
            <person name="Tohari S."/>
            <person name="Kong K.W."/>
            <person name="Ho S."/>
            <person name="Lorente-Galdos B."/>
            <person name="Quilez J."/>
            <person name="Marques-Bonet T."/>
            <person name="Raney B.J."/>
            <person name="Ingham P.W."/>
            <person name="Tay A."/>
            <person name="Hillier L.W."/>
            <person name="Minx P."/>
            <person name="Boehm T."/>
            <person name="Wilson R.K."/>
            <person name="Brenner S."/>
            <person name="Warren W.C."/>
        </authorList>
    </citation>
    <scope>NUCLEOTIDE SEQUENCE [LARGE SCALE GENOMIC DNA]</scope>
</reference>
<dbReference type="PANTHER" id="PTHR15718:SF7">
    <property type="entry name" value="G PROTEIN-REGULATED INDUCER OF NEURITE OUTGROWTH 1"/>
    <property type="match status" value="1"/>
</dbReference>
<reference evidence="5" key="1">
    <citation type="journal article" date="2006" name="Science">
        <title>Ancient noncoding elements conserved in the human genome.</title>
        <authorList>
            <person name="Venkatesh B."/>
            <person name="Kirkness E.F."/>
            <person name="Loh Y.H."/>
            <person name="Halpern A.L."/>
            <person name="Lee A.P."/>
            <person name="Johnson J."/>
            <person name="Dandona N."/>
            <person name="Viswanathan L.D."/>
            <person name="Tay A."/>
            <person name="Venter J.C."/>
            <person name="Strausberg R.L."/>
            <person name="Brenner S."/>
        </authorList>
    </citation>
    <scope>NUCLEOTIDE SEQUENCE [LARGE SCALE GENOMIC DNA]</scope>
</reference>
<dbReference type="InParanoid" id="A0A4W3GCH3"/>
<feature type="compositionally biased region" description="Polar residues" evidence="2">
    <location>
        <begin position="436"/>
        <end position="447"/>
    </location>
</feature>
<feature type="domain" description="G protein-regulated inducer of neurite outgrowth C-terminal" evidence="3">
    <location>
        <begin position="812"/>
        <end position="914"/>
    </location>
</feature>
<comment type="function">
    <text evidence="1">May be involved in neurite outgrowth.</text>
</comment>
<feature type="region of interest" description="Disordered" evidence="2">
    <location>
        <begin position="164"/>
        <end position="194"/>
    </location>
</feature>
<dbReference type="PANTHER" id="PTHR15718">
    <property type="entry name" value="G PROTEIN-REGULATED INDUCER OF NEURITE OUTGROWTH C-TERMINAL DOMAIN-CONTAINING PROTEIN"/>
    <property type="match status" value="1"/>
</dbReference>
<keyword evidence="5" id="KW-1185">Reference proteome</keyword>
<dbReference type="Pfam" id="PF15235">
    <property type="entry name" value="GRIN_C"/>
    <property type="match status" value="1"/>
</dbReference>
<evidence type="ECO:0000256" key="2">
    <source>
        <dbReference type="SAM" id="MobiDB-lite"/>
    </source>
</evidence>
<reference evidence="5" key="2">
    <citation type="journal article" date="2007" name="PLoS Biol.">
        <title>Survey sequencing and comparative analysis of the elephant shark (Callorhinchus milii) genome.</title>
        <authorList>
            <person name="Venkatesh B."/>
            <person name="Kirkness E.F."/>
            <person name="Loh Y.H."/>
            <person name="Halpern A.L."/>
            <person name="Lee A.P."/>
            <person name="Johnson J."/>
            <person name="Dandona N."/>
            <person name="Viswanathan L.D."/>
            <person name="Tay A."/>
            <person name="Venter J.C."/>
            <person name="Strausberg R.L."/>
            <person name="Brenner S."/>
        </authorList>
    </citation>
    <scope>NUCLEOTIDE SEQUENCE [LARGE SCALE GENOMIC DNA]</scope>
</reference>
<reference evidence="4" key="4">
    <citation type="submission" date="2025-08" db="UniProtKB">
        <authorList>
            <consortium name="Ensembl"/>
        </authorList>
    </citation>
    <scope>IDENTIFICATION</scope>
</reference>
<evidence type="ECO:0000313" key="5">
    <source>
        <dbReference type="Proteomes" id="UP000314986"/>
    </source>
</evidence>
<evidence type="ECO:0000313" key="4">
    <source>
        <dbReference type="Ensembl" id="ENSCMIP00000000963.1"/>
    </source>
</evidence>
<evidence type="ECO:0000256" key="1">
    <source>
        <dbReference type="ARBA" id="ARBA00002358"/>
    </source>
</evidence>
<dbReference type="GeneTree" id="ENSGT00940000162796"/>